<evidence type="ECO:0000256" key="3">
    <source>
        <dbReference type="ARBA" id="ARBA00022801"/>
    </source>
</evidence>
<dbReference type="Proteomes" id="UP000189941">
    <property type="component" value="Unassembled WGS sequence"/>
</dbReference>
<evidence type="ECO:0000259" key="8">
    <source>
        <dbReference type="Pfam" id="PF13742"/>
    </source>
</evidence>
<comment type="subunit">
    <text evidence="5">Heterooligomer composed of large and small subunits.</text>
</comment>
<feature type="domain" description="OB-fold nucleic acid binding" evidence="8">
    <location>
        <begin position="6"/>
        <end position="100"/>
    </location>
</feature>
<evidence type="ECO:0000256" key="4">
    <source>
        <dbReference type="ARBA" id="ARBA00022839"/>
    </source>
</evidence>
<dbReference type="GO" id="GO:0008855">
    <property type="term" value="F:exodeoxyribonuclease VII activity"/>
    <property type="evidence" value="ECO:0007669"/>
    <property type="project" value="UniProtKB-UniRule"/>
</dbReference>
<dbReference type="RefSeq" id="WP_078754904.1">
    <property type="nucleotide sequence ID" value="NZ_FUWO01000001.1"/>
</dbReference>
<dbReference type="OrthoDB" id="9802795at2"/>
<dbReference type="PANTHER" id="PTHR30008">
    <property type="entry name" value="EXODEOXYRIBONUCLEASE 7 LARGE SUBUNIT"/>
    <property type="match status" value="1"/>
</dbReference>
<dbReference type="GO" id="GO:0009318">
    <property type="term" value="C:exodeoxyribonuclease VII complex"/>
    <property type="evidence" value="ECO:0007669"/>
    <property type="project" value="UniProtKB-UniRule"/>
</dbReference>
<keyword evidence="3 5" id="KW-0378">Hydrolase</keyword>
<dbReference type="EC" id="3.1.11.6" evidence="5"/>
<sequence>MNEKYLTVKALTQYLKRKFDVDPHLQKVFVVGEVSNFRMRPNAHQYFSLKDDGAVINAVMFKHAFNKLPFKLEEGMKVLAVGRVGLYEKSGQYQITIENLQPDGVGALYQALEQLKEKFRKEGLFDVLNRPIEKFPKKIAVITSPSGAVIRDILTTIKRRYPIVQVTVFPTRVQGQEAAGEIAAAFDKVKNLASEFDTVILARGGGSIEDLWPFNEEVVAKAILDCPIPVISSIGHETDTTIADLVADLRAPTPTAAAEMSVPVMTDILAYLNGQSERLIYAINAQFKQKQKRLSNVQQSYVLTQPERLYQAYTQQLDNLTTALWQHQQKYLQKQRHQVELASQKLGSASPTNRINQQSQLVERMTERMAYSMQLLLNKKEHQFKQAVVQLEAYSPLNILARGYSVVSKDGNVVKSVESLEQQDDVEIRLLDGKINATVNSIEKLKGDK</sequence>
<dbReference type="GO" id="GO:0006308">
    <property type="term" value="P:DNA catabolic process"/>
    <property type="evidence" value="ECO:0007669"/>
    <property type="project" value="UniProtKB-UniRule"/>
</dbReference>
<keyword evidence="1 5" id="KW-0963">Cytoplasm</keyword>
<comment type="catalytic activity">
    <reaction evidence="5 6">
        <text>Exonucleolytic cleavage in either 5'- to 3'- or 3'- to 5'-direction to yield nucleoside 5'-phosphates.</text>
        <dbReference type="EC" id="3.1.11.6"/>
    </reaction>
</comment>
<comment type="subcellular location">
    <subcellularLocation>
        <location evidence="5 6">Cytoplasm</location>
    </subcellularLocation>
</comment>
<comment type="function">
    <text evidence="5">Bidirectionally degrades single-stranded DNA into large acid-insoluble oligonucleotides, which are then degraded further into small acid-soluble oligonucleotides.</text>
</comment>
<keyword evidence="4 5" id="KW-0269">Exonuclease</keyword>
<dbReference type="InterPro" id="IPR003753">
    <property type="entry name" value="Exonuc_VII_L"/>
</dbReference>
<evidence type="ECO:0000259" key="7">
    <source>
        <dbReference type="Pfam" id="PF02601"/>
    </source>
</evidence>
<reference evidence="10" key="1">
    <citation type="submission" date="2017-02" db="EMBL/GenBank/DDBJ databases">
        <authorList>
            <person name="Varghese N."/>
            <person name="Submissions S."/>
        </authorList>
    </citation>
    <scope>NUCLEOTIDE SEQUENCE [LARGE SCALE GENOMIC DNA]</scope>
    <source>
        <strain evidence="10">DSM 15739</strain>
    </source>
</reference>
<dbReference type="Pfam" id="PF13742">
    <property type="entry name" value="tRNA_anti_2"/>
    <property type="match status" value="1"/>
</dbReference>
<dbReference type="EMBL" id="FUWO01000001">
    <property type="protein sequence ID" value="SJZ30229.1"/>
    <property type="molecule type" value="Genomic_DNA"/>
</dbReference>
<comment type="similarity">
    <text evidence="5 6">Belongs to the XseA family.</text>
</comment>
<protein>
    <recommendedName>
        <fullName evidence="5">Exodeoxyribonuclease 7 large subunit</fullName>
        <ecNumber evidence="5">3.1.11.6</ecNumber>
    </recommendedName>
    <alternativeName>
        <fullName evidence="5">Exodeoxyribonuclease VII large subunit</fullName>
        <shortName evidence="5">Exonuclease VII large subunit</shortName>
    </alternativeName>
</protein>
<organism evidence="9 10">
    <name type="scientific">Globicatella sulfidifaciens DSM 15739</name>
    <dbReference type="NCBI Taxonomy" id="1121925"/>
    <lineage>
        <taxon>Bacteria</taxon>
        <taxon>Bacillati</taxon>
        <taxon>Bacillota</taxon>
        <taxon>Bacilli</taxon>
        <taxon>Lactobacillales</taxon>
        <taxon>Aerococcaceae</taxon>
        <taxon>Globicatella</taxon>
    </lineage>
</organism>
<dbReference type="InterPro" id="IPR025824">
    <property type="entry name" value="OB-fold_nuc-bd_dom"/>
</dbReference>
<dbReference type="PANTHER" id="PTHR30008:SF0">
    <property type="entry name" value="EXODEOXYRIBONUCLEASE 7 LARGE SUBUNIT"/>
    <property type="match status" value="1"/>
</dbReference>
<name>A0A1T4JJ99_9LACT</name>
<accession>A0A1T4JJ99</accession>
<dbReference type="HAMAP" id="MF_00378">
    <property type="entry name" value="Exonuc_7_L"/>
    <property type="match status" value="1"/>
</dbReference>
<dbReference type="GO" id="GO:0005737">
    <property type="term" value="C:cytoplasm"/>
    <property type="evidence" value="ECO:0007669"/>
    <property type="project" value="UniProtKB-SubCell"/>
</dbReference>
<evidence type="ECO:0000313" key="9">
    <source>
        <dbReference type="EMBL" id="SJZ30229.1"/>
    </source>
</evidence>
<evidence type="ECO:0000256" key="5">
    <source>
        <dbReference type="HAMAP-Rule" id="MF_00378"/>
    </source>
</evidence>
<dbReference type="Pfam" id="PF02601">
    <property type="entry name" value="Exonuc_VII_L"/>
    <property type="match status" value="1"/>
</dbReference>
<dbReference type="AlphaFoldDB" id="A0A1T4JJ99"/>
<evidence type="ECO:0000256" key="1">
    <source>
        <dbReference type="ARBA" id="ARBA00022490"/>
    </source>
</evidence>
<dbReference type="STRING" id="1121925.SAMN02746011_00010"/>
<dbReference type="CDD" id="cd04489">
    <property type="entry name" value="ExoVII_LU_OBF"/>
    <property type="match status" value="1"/>
</dbReference>
<gene>
    <name evidence="5" type="primary">xseA</name>
    <name evidence="9" type="ORF">SAMN02746011_00010</name>
</gene>
<evidence type="ECO:0000256" key="2">
    <source>
        <dbReference type="ARBA" id="ARBA00022722"/>
    </source>
</evidence>
<dbReference type="NCBIfam" id="TIGR00237">
    <property type="entry name" value="xseA"/>
    <property type="match status" value="1"/>
</dbReference>
<evidence type="ECO:0000256" key="6">
    <source>
        <dbReference type="RuleBase" id="RU004355"/>
    </source>
</evidence>
<dbReference type="GO" id="GO:0003676">
    <property type="term" value="F:nucleic acid binding"/>
    <property type="evidence" value="ECO:0007669"/>
    <property type="project" value="InterPro"/>
</dbReference>
<feature type="domain" description="Exonuclease VII large subunit C-terminal" evidence="7">
    <location>
        <begin position="129"/>
        <end position="437"/>
    </location>
</feature>
<keyword evidence="10" id="KW-1185">Reference proteome</keyword>
<dbReference type="InterPro" id="IPR020579">
    <property type="entry name" value="Exonuc_VII_lsu_C"/>
</dbReference>
<evidence type="ECO:0000313" key="10">
    <source>
        <dbReference type="Proteomes" id="UP000189941"/>
    </source>
</evidence>
<proteinExistence type="inferred from homology"/>
<keyword evidence="2 5" id="KW-0540">Nuclease</keyword>